<feature type="transmembrane region" description="Helical" evidence="6">
    <location>
        <begin position="77"/>
        <end position="98"/>
    </location>
</feature>
<feature type="transmembrane region" description="Helical" evidence="6">
    <location>
        <begin position="294"/>
        <end position="317"/>
    </location>
</feature>
<evidence type="ECO:0000256" key="1">
    <source>
        <dbReference type="ARBA" id="ARBA00004141"/>
    </source>
</evidence>
<feature type="transmembrane region" description="Helical" evidence="6">
    <location>
        <begin position="181"/>
        <end position="204"/>
    </location>
</feature>
<evidence type="ECO:0000256" key="5">
    <source>
        <dbReference type="ARBA" id="ARBA00023136"/>
    </source>
</evidence>
<evidence type="ECO:0000313" key="7">
    <source>
        <dbReference type="EMBL" id="CAA3027451.1"/>
    </source>
</evidence>
<name>A0A8S0V2L4_OLEEU</name>
<reference evidence="7 8" key="1">
    <citation type="submission" date="2019-12" db="EMBL/GenBank/DDBJ databases">
        <authorList>
            <person name="Alioto T."/>
            <person name="Alioto T."/>
            <person name="Gomez Garrido J."/>
        </authorList>
    </citation>
    <scope>NUCLEOTIDE SEQUENCE [LARGE SCALE GENOMIC DNA]</scope>
</reference>
<feature type="transmembrane region" description="Helical" evidence="6">
    <location>
        <begin position="152"/>
        <end position="169"/>
    </location>
</feature>
<keyword evidence="8" id="KW-1185">Reference proteome</keyword>
<comment type="caution">
    <text evidence="7">The sequence shown here is derived from an EMBL/GenBank/DDBJ whole genome shotgun (WGS) entry which is preliminary data.</text>
</comment>
<feature type="transmembrane region" description="Helical" evidence="6">
    <location>
        <begin position="254"/>
        <end position="274"/>
    </location>
</feature>
<feature type="transmembrane region" description="Helical" evidence="6">
    <location>
        <begin position="370"/>
        <end position="395"/>
    </location>
</feature>
<dbReference type="InterPro" id="IPR002528">
    <property type="entry name" value="MATE_fam"/>
</dbReference>
<dbReference type="NCBIfam" id="TIGR00797">
    <property type="entry name" value="matE"/>
    <property type="match status" value="1"/>
</dbReference>
<accession>A0A8S0V2L4</accession>
<feature type="transmembrane region" description="Helical" evidence="6">
    <location>
        <begin position="110"/>
        <end position="132"/>
    </location>
</feature>
<dbReference type="InterPro" id="IPR045069">
    <property type="entry name" value="MATE_euk"/>
</dbReference>
<keyword evidence="3 6" id="KW-0812">Transmembrane</keyword>
<feature type="transmembrane region" description="Helical" evidence="6">
    <location>
        <begin position="338"/>
        <end position="358"/>
    </location>
</feature>
<proteinExistence type="inferred from homology"/>
<comment type="similarity">
    <text evidence="2 6">Belongs to the multi antimicrobial extrusion (MATE) (TC 2.A.66.1) family.</text>
</comment>
<dbReference type="Proteomes" id="UP000594638">
    <property type="component" value="Unassembled WGS sequence"/>
</dbReference>
<comment type="subcellular location">
    <subcellularLocation>
        <location evidence="1">Membrane</location>
        <topology evidence="1">Multi-pass membrane protein</topology>
    </subcellularLocation>
</comment>
<evidence type="ECO:0000313" key="8">
    <source>
        <dbReference type="Proteomes" id="UP000594638"/>
    </source>
</evidence>
<evidence type="ECO:0000256" key="6">
    <source>
        <dbReference type="RuleBase" id="RU004914"/>
    </source>
</evidence>
<feature type="transmembrane region" description="Helical" evidence="6">
    <location>
        <begin position="44"/>
        <end position="65"/>
    </location>
</feature>
<feature type="transmembrane region" description="Helical" evidence="6">
    <location>
        <begin position="407"/>
        <end position="427"/>
    </location>
</feature>
<dbReference type="GO" id="GO:0015297">
    <property type="term" value="F:antiporter activity"/>
    <property type="evidence" value="ECO:0007669"/>
    <property type="project" value="InterPro"/>
</dbReference>
<dbReference type="OrthoDB" id="2126698at2759"/>
<evidence type="ECO:0000256" key="2">
    <source>
        <dbReference type="ARBA" id="ARBA00010199"/>
    </source>
</evidence>
<dbReference type="GO" id="GO:0016020">
    <property type="term" value="C:membrane"/>
    <property type="evidence" value="ECO:0007669"/>
    <property type="project" value="UniProtKB-SubCell"/>
</dbReference>
<dbReference type="Pfam" id="PF01554">
    <property type="entry name" value="MatE"/>
    <property type="match status" value="2"/>
</dbReference>
<dbReference type="GO" id="GO:0042910">
    <property type="term" value="F:xenobiotic transmembrane transporter activity"/>
    <property type="evidence" value="ECO:0007669"/>
    <property type="project" value="InterPro"/>
</dbReference>
<evidence type="ECO:0000256" key="3">
    <source>
        <dbReference type="ARBA" id="ARBA00022692"/>
    </source>
</evidence>
<dbReference type="PANTHER" id="PTHR11206">
    <property type="entry name" value="MULTIDRUG RESISTANCE PROTEIN"/>
    <property type="match status" value="1"/>
</dbReference>
<keyword evidence="4 6" id="KW-1133">Transmembrane helix</keyword>
<protein>
    <recommendedName>
        <fullName evidence="6">Protein DETOXIFICATION</fullName>
    </recommendedName>
    <alternativeName>
        <fullName evidence="6">Multidrug and toxic compound extrusion protein</fullName>
    </alternativeName>
</protein>
<gene>
    <name evidence="7" type="ORF">OLEA9_A106559</name>
</gene>
<dbReference type="AlphaFoldDB" id="A0A8S0V2L4"/>
<dbReference type="EMBL" id="CACTIH010009204">
    <property type="protein sequence ID" value="CAA3027451.1"/>
    <property type="molecule type" value="Genomic_DNA"/>
</dbReference>
<organism evidence="7 8">
    <name type="scientific">Olea europaea subsp. europaea</name>
    <dbReference type="NCBI Taxonomy" id="158383"/>
    <lineage>
        <taxon>Eukaryota</taxon>
        <taxon>Viridiplantae</taxon>
        <taxon>Streptophyta</taxon>
        <taxon>Embryophyta</taxon>
        <taxon>Tracheophyta</taxon>
        <taxon>Spermatophyta</taxon>
        <taxon>Magnoliopsida</taxon>
        <taxon>eudicotyledons</taxon>
        <taxon>Gunneridae</taxon>
        <taxon>Pentapetalae</taxon>
        <taxon>asterids</taxon>
        <taxon>lamiids</taxon>
        <taxon>Lamiales</taxon>
        <taxon>Oleaceae</taxon>
        <taxon>Oleeae</taxon>
        <taxon>Olea</taxon>
    </lineage>
</organism>
<keyword evidence="5 6" id="KW-0472">Membrane</keyword>
<dbReference type="GO" id="GO:1990961">
    <property type="term" value="P:xenobiotic detoxification by transmembrane export across the plasma membrane"/>
    <property type="evidence" value="ECO:0007669"/>
    <property type="project" value="InterPro"/>
</dbReference>
<sequence>MSSHGDAETEKRPLLKNNTAERCWSKIIDVDEAKDQILFALPMILTNVAYYFIPLVSVMFAGHLGELELAGSNLANSWAAVSGFALMVGLSGALETLCGQGYGAKQYMMLGIYLQASCIITIIFAIAVSVLWWYSDIVLTLLHQDPQISKAAGLYLKYLIPGLLAYGFLQNILRFLQTQSVIVPLVVCSLLPLLLHIGIAYALVHWTALAYKGAPLAASISLWISVLMLGLYVLKAKKFKDTWKGFRSESLGHIFSNLKIALPSAAMVCLEYWAFEILVLLAGLMPNSEVTTSLIAMCVNTEAIAYMVAYGLSAAASTRVSNELGAGNPGRAKRAMTVTLKLTILLALCVVLALSFGHNLWASSFSDSPVIINAYATMTPFLVASIVCDFIQGILSGVARGCGWQHMAMFINLATYYLIGMPIAALLGFQFKLYAKVKLQVLINLLAKIYYFTKLNL</sequence>
<dbReference type="CDD" id="cd13132">
    <property type="entry name" value="MATE_eukaryotic"/>
    <property type="match status" value="1"/>
</dbReference>
<evidence type="ECO:0000256" key="4">
    <source>
        <dbReference type="ARBA" id="ARBA00022989"/>
    </source>
</evidence>
<dbReference type="Gramene" id="OE9A106559T2">
    <property type="protein sequence ID" value="OE9A106559C2"/>
    <property type="gene ID" value="OE9A106559"/>
</dbReference>
<feature type="transmembrane region" description="Helical" evidence="6">
    <location>
        <begin position="216"/>
        <end position="234"/>
    </location>
</feature>